<dbReference type="GO" id="GO:0004693">
    <property type="term" value="F:cyclin-dependent protein serine/threonine kinase activity"/>
    <property type="evidence" value="ECO:0007669"/>
    <property type="project" value="UniProtKB-EC"/>
</dbReference>
<name>A0ABQ9WUT5_9EUKA</name>
<keyword evidence="5" id="KW-0418">Kinase</keyword>
<dbReference type="EMBL" id="JARBJD010000356">
    <property type="protein sequence ID" value="KAK2943231.1"/>
    <property type="molecule type" value="Genomic_DNA"/>
</dbReference>
<keyword evidence="1" id="KW-0547">Nucleotide-binding</keyword>
<dbReference type="PANTHER" id="PTHR44167:SF18">
    <property type="entry name" value="PROTEIN KINASE DOMAIN-CONTAINING PROTEIN"/>
    <property type="match status" value="1"/>
</dbReference>
<sequence length="610" mass="68441">MHLPTPKPKGLGKFEVRFPAPYVHVKKLGQGRFGSVHEVESRESKEHFAVKTLTFTCEEDFNGNVHEISKLQSHQHPNVVGFVDVLEGENAHFVVIELCTCSLQDKLNEQTALGTQFNRIMTFRWMRDILNGIAFLHSRDEVYGDLKPSNILIAKDGTAKLGDFGGVVGTGTVKTNNLSECGTMKFWAPEQFSFAAPKPSQAADMWAFGMVLLQLLTNREWVGGDNSLEILTSVMNFKIEAVVEKSGLSRPISTLLNLLLAKNPQERVSSGELLRTGRLFHILGEETPLSQYLRMELDRTETTIRIQNEEKVTKARELTDARGREEKLTIELHQAQERIRVLETELKALKNDKTTNSGGFGNQQPPQSGGPWFGSRPSSGFTTQQSGGFENQKHGNTLANQLGRRFGDLPPTRALWQQGQTAEGGFGTRPNVGFTNQQGGGFSRQNSQMMHPIQTQPTNPPFSLHAQQNHFPPHQNNFAPQSNLGFHQTPPQTQPQAVLPQPSHYALISPNPQIPAPQRISPQTPQIPRLSLDEQKAKGYFCVYSGQRITTPVTLEGFPNEFYEREEITKFIRENGIHPIWFDLIDETMIRPAPEKEAEIRAYFQAYPID</sequence>
<organism evidence="5 6">
    <name type="scientific">Blattamonas nauphoetae</name>
    <dbReference type="NCBI Taxonomy" id="2049346"/>
    <lineage>
        <taxon>Eukaryota</taxon>
        <taxon>Metamonada</taxon>
        <taxon>Preaxostyla</taxon>
        <taxon>Oxymonadida</taxon>
        <taxon>Blattamonas</taxon>
    </lineage>
</organism>
<feature type="binding site" evidence="1">
    <location>
        <position position="51"/>
    </location>
    <ligand>
        <name>ATP</name>
        <dbReference type="ChEBI" id="CHEBI:30616"/>
    </ligand>
</feature>
<dbReference type="PROSITE" id="PS00107">
    <property type="entry name" value="PROTEIN_KINASE_ATP"/>
    <property type="match status" value="1"/>
</dbReference>
<dbReference type="InterPro" id="IPR011009">
    <property type="entry name" value="Kinase-like_dom_sf"/>
</dbReference>
<keyword evidence="5" id="KW-0808">Transferase</keyword>
<dbReference type="Gene3D" id="1.10.510.10">
    <property type="entry name" value="Transferase(Phosphotransferase) domain 1"/>
    <property type="match status" value="1"/>
</dbReference>
<dbReference type="PANTHER" id="PTHR44167">
    <property type="entry name" value="OVARIAN-SPECIFIC SERINE/THREONINE-PROTEIN KINASE LOK-RELATED"/>
    <property type="match status" value="1"/>
</dbReference>
<dbReference type="InterPro" id="IPR000719">
    <property type="entry name" value="Prot_kinase_dom"/>
</dbReference>
<feature type="region of interest" description="Disordered" evidence="3">
    <location>
        <begin position="422"/>
        <end position="453"/>
    </location>
</feature>
<dbReference type="PROSITE" id="PS50011">
    <property type="entry name" value="PROTEIN_KINASE_DOM"/>
    <property type="match status" value="1"/>
</dbReference>
<feature type="compositionally biased region" description="Polar residues" evidence="3">
    <location>
        <begin position="354"/>
        <end position="367"/>
    </location>
</feature>
<proteinExistence type="predicted"/>
<feature type="region of interest" description="Disordered" evidence="3">
    <location>
        <begin position="352"/>
        <end position="395"/>
    </location>
</feature>
<dbReference type="Proteomes" id="UP001281761">
    <property type="component" value="Unassembled WGS sequence"/>
</dbReference>
<feature type="compositionally biased region" description="Polar residues" evidence="3">
    <location>
        <begin position="433"/>
        <end position="453"/>
    </location>
</feature>
<dbReference type="InterPro" id="IPR017441">
    <property type="entry name" value="Protein_kinase_ATP_BS"/>
</dbReference>
<keyword evidence="6" id="KW-1185">Reference proteome</keyword>
<comment type="caution">
    <text evidence="5">The sequence shown here is derived from an EMBL/GenBank/DDBJ whole genome shotgun (WGS) entry which is preliminary data.</text>
</comment>
<dbReference type="CDD" id="cd14014">
    <property type="entry name" value="STKc_PknB_like"/>
    <property type="match status" value="1"/>
</dbReference>
<evidence type="ECO:0000256" key="3">
    <source>
        <dbReference type="SAM" id="MobiDB-lite"/>
    </source>
</evidence>
<evidence type="ECO:0000313" key="6">
    <source>
        <dbReference type="Proteomes" id="UP001281761"/>
    </source>
</evidence>
<feature type="coiled-coil region" evidence="2">
    <location>
        <begin position="318"/>
        <end position="352"/>
    </location>
</feature>
<dbReference type="SUPFAM" id="SSF56112">
    <property type="entry name" value="Protein kinase-like (PK-like)"/>
    <property type="match status" value="1"/>
</dbReference>
<keyword evidence="2" id="KW-0175">Coiled coil</keyword>
<evidence type="ECO:0000256" key="2">
    <source>
        <dbReference type="SAM" id="Coils"/>
    </source>
</evidence>
<dbReference type="Pfam" id="PF00069">
    <property type="entry name" value="Pkinase"/>
    <property type="match status" value="1"/>
</dbReference>
<feature type="domain" description="Protein kinase" evidence="4">
    <location>
        <begin position="22"/>
        <end position="280"/>
    </location>
</feature>
<keyword evidence="1" id="KW-0067">ATP-binding</keyword>
<protein>
    <submittedName>
        <fullName evidence="5">Cyclin-dependent kinase 2</fullName>
        <ecNumber evidence="5">2.7.11.22</ecNumber>
    </submittedName>
</protein>
<dbReference type="EC" id="2.7.11.22" evidence="5"/>
<evidence type="ECO:0000256" key="1">
    <source>
        <dbReference type="PROSITE-ProRule" id="PRU10141"/>
    </source>
</evidence>
<evidence type="ECO:0000259" key="4">
    <source>
        <dbReference type="PROSITE" id="PS50011"/>
    </source>
</evidence>
<feature type="compositionally biased region" description="Polar residues" evidence="3">
    <location>
        <begin position="376"/>
        <end position="395"/>
    </location>
</feature>
<evidence type="ECO:0000313" key="5">
    <source>
        <dbReference type="EMBL" id="KAK2943231.1"/>
    </source>
</evidence>
<gene>
    <name evidence="5" type="ORF">BLNAU_21857</name>
</gene>
<reference evidence="5 6" key="1">
    <citation type="journal article" date="2022" name="bioRxiv">
        <title>Genomics of Preaxostyla Flagellates Illuminates Evolutionary Transitions and the Path Towards Mitochondrial Loss.</title>
        <authorList>
            <person name="Novak L.V.F."/>
            <person name="Treitli S.C."/>
            <person name="Pyrih J."/>
            <person name="Halakuc P."/>
            <person name="Pipaliya S.V."/>
            <person name="Vacek V."/>
            <person name="Brzon O."/>
            <person name="Soukal P."/>
            <person name="Eme L."/>
            <person name="Dacks J.B."/>
            <person name="Karnkowska A."/>
            <person name="Elias M."/>
            <person name="Hampl V."/>
        </authorList>
    </citation>
    <scope>NUCLEOTIDE SEQUENCE [LARGE SCALE GENOMIC DNA]</scope>
    <source>
        <strain evidence="5">NAU3</strain>
        <tissue evidence="5">Gut</tissue>
    </source>
</reference>
<accession>A0ABQ9WUT5</accession>
<dbReference type="SMART" id="SM00220">
    <property type="entry name" value="S_TKc"/>
    <property type="match status" value="1"/>
</dbReference>